<protein>
    <submittedName>
        <fullName evidence="1">Uncharacterized protein</fullName>
    </submittedName>
</protein>
<organism evidence="1">
    <name type="scientific">bioreactor metagenome</name>
    <dbReference type="NCBI Taxonomy" id="1076179"/>
    <lineage>
        <taxon>unclassified sequences</taxon>
        <taxon>metagenomes</taxon>
        <taxon>ecological metagenomes</taxon>
    </lineage>
</organism>
<proteinExistence type="predicted"/>
<sequence>MEICINFAEIGKNICGGAEYEKKYIFQEL</sequence>
<dbReference type="AlphaFoldDB" id="A0A645IIT1"/>
<gene>
    <name evidence="1" type="ORF">SDC9_198671</name>
</gene>
<name>A0A645IIT1_9ZZZZ</name>
<evidence type="ECO:0000313" key="1">
    <source>
        <dbReference type="EMBL" id="MPN51030.1"/>
    </source>
</evidence>
<accession>A0A645IIT1</accession>
<dbReference type="EMBL" id="VSSQ01115722">
    <property type="protein sequence ID" value="MPN51030.1"/>
    <property type="molecule type" value="Genomic_DNA"/>
</dbReference>
<reference evidence="1" key="1">
    <citation type="submission" date="2019-08" db="EMBL/GenBank/DDBJ databases">
        <authorList>
            <person name="Kucharzyk K."/>
            <person name="Murdoch R.W."/>
            <person name="Higgins S."/>
            <person name="Loffler F."/>
        </authorList>
    </citation>
    <scope>NUCLEOTIDE SEQUENCE</scope>
</reference>
<comment type="caution">
    <text evidence="1">The sequence shown here is derived from an EMBL/GenBank/DDBJ whole genome shotgun (WGS) entry which is preliminary data.</text>
</comment>